<feature type="transmembrane region" description="Helical" evidence="2">
    <location>
        <begin position="107"/>
        <end position="127"/>
    </location>
</feature>
<evidence type="ECO:0000256" key="1">
    <source>
        <dbReference type="ARBA" id="ARBA00007430"/>
    </source>
</evidence>
<dbReference type="Pfam" id="PF02719">
    <property type="entry name" value="Polysacc_synt_2"/>
    <property type="match status" value="1"/>
</dbReference>
<feature type="transmembrane region" description="Helical" evidence="2">
    <location>
        <begin position="81"/>
        <end position="101"/>
    </location>
</feature>
<dbReference type="Gene3D" id="3.40.50.720">
    <property type="entry name" value="NAD(P)-binding Rossmann-like Domain"/>
    <property type="match status" value="2"/>
</dbReference>
<dbReference type="CDD" id="cd05237">
    <property type="entry name" value="UDP_invert_4-6DH_SDR_e"/>
    <property type="match status" value="1"/>
</dbReference>
<protein>
    <submittedName>
        <fullName evidence="4">Polysaccharide biosynthesis protein</fullName>
    </submittedName>
</protein>
<sequence length="637" mass="72003">MSKNINIVPRWIIFLLDLGCSAIALLAAYLIKHDFNFYNLTPGLVEKGLPIYIAINGIIFFIFKLHAGIIRYTSSQDSVRILGAIMVSHTLVYAINLIGEYSGYERFITAATLAIASLVNFVLLIVYRGLVKYFFMYIKNLNLKKSRTLIFGAGEIAIAAKRAFDHNRYVNKDIVGFIEDNRKLAGKVIDGVRIYHSGELRHFIKSGRIDEIIFSTHNIEVEKRTQIVDLCLECGVKVLTLPPLRQLINGEIKPIQIKKLNIEDLLERKPIEIDLQLIANEITGKRLLITGAAGSIGSEIVHQLSNFSPEMIILCDQAESPLHDLYLELKDRYTNLSFHPFIGDVRNERRMSLLFEMFKPHFVYHAAAYKHVPMMENNPLEAVHTNVWGTKVIADLAVAHGVEKFVMVSTDKAVNPTNVMGASKRIAEIYVQSLFHHLLDQRKANPTRFITTRFGNVLGSNGSVIPRFRAQIEHGGPITVTHPEITRYFMTIPEACRLVLEAGAMGNGGEIYVFDMGQSVKIVDLAKKMIRLSGLTPEKDIQIIYSGLRPGEKLYEELLNDQENTLPTHHEKVMIAKVRLYNFQDVSKQINDLIASLAQQNDHAVVLKMKQIVPEFKSKNSIYEELDRPLLVNGVEK</sequence>
<comment type="caution">
    <text evidence="4">The sequence shown here is derived from an EMBL/GenBank/DDBJ whole genome shotgun (WGS) entry which is preliminary data.</text>
</comment>
<feature type="transmembrane region" description="Helical" evidence="2">
    <location>
        <begin position="51"/>
        <end position="69"/>
    </location>
</feature>
<evidence type="ECO:0000256" key="2">
    <source>
        <dbReference type="SAM" id="Phobius"/>
    </source>
</evidence>
<dbReference type="InterPro" id="IPR003869">
    <property type="entry name" value="Polysac_CapD-like"/>
</dbReference>
<evidence type="ECO:0000259" key="3">
    <source>
        <dbReference type="Pfam" id="PF02719"/>
    </source>
</evidence>
<evidence type="ECO:0000313" key="4">
    <source>
        <dbReference type="EMBL" id="MFD2965360.1"/>
    </source>
</evidence>
<dbReference type="InterPro" id="IPR036291">
    <property type="entry name" value="NAD(P)-bd_dom_sf"/>
</dbReference>
<accession>A0ABW6B9T5</accession>
<proteinExistence type="inferred from homology"/>
<keyword evidence="2" id="KW-1133">Transmembrane helix</keyword>
<comment type="similarity">
    <text evidence="1">Belongs to the polysaccharide synthase family.</text>
</comment>
<reference evidence="5" key="1">
    <citation type="journal article" date="2019" name="Int. J. Syst. Evol. Microbiol.">
        <title>The Global Catalogue of Microorganisms (GCM) 10K type strain sequencing project: providing services to taxonomists for standard genome sequencing and annotation.</title>
        <authorList>
            <consortium name="The Broad Institute Genomics Platform"/>
            <consortium name="The Broad Institute Genome Sequencing Center for Infectious Disease"/>
            <person name="Wu L."/>
            <person name="Ma J."/>
        </authorList>
    </citation>
    <scope>NUCLEOTIDE SEQUENCE [LARGE SCALE GENOMIC DNA]</scope>
    <source>
        <strain evidence="5">KCTC 23098</strain>
    </source>
</reference>
<feature type="domain" description="Polysaccharide biosynthesis protein CapD-like" evidence="3">
    <location>
        <begin position="287"/>
        <end position="577"/>
    </location>
</feature>
<keyword evidence="2" id="KW-0812">Transmembrane</keyword>
<dbReference type="SUPFAM" id="SSF51735">
    <property type="entry name" value="NAD(P)-binding Rossmann-fold domains"/>
    <property type="match status" value="2"/>
</dbReference>
<dbReference type="Proteomes" id="UP001597560">
    <property type="component" value="Unassembled WGS sequence"/>
</dbReference>
<dbReference type="PANTHER" id="PTHR43318:SF1">
    <property type="entry name" value="POLYSACCHARIDE BIOSYNTHESIS PROTEIN EPSC-RELATED"/>
    <property type="match status" value="1"/>
</dbReference>
<dbReference type="EMBL" id="JBHUPA010000029">
    <property type="protein sequence ID" value="MFD2965360.1"/>
    <property type="molecule type" value="Genomic_DNA"/>
</dbReference>
<feature type="transmembrane region" description="Helical" evidence="2">
    <location>
        <begin position="12"/>
        <end position="31"/>
    </location>
</feature>
<dbReference type="InterPro" id="IPR051203">
    <property type="entry name" value="Polysaccharide_Synthase-Rel"/>
</dbReference>
<evidence type="ECO:0000313" key="5">
    <source>
        <dbReference type="Proteomes" id="UP001597560"/>
    </source>
</evidence>
<organism evidence="4 5">
    <name type="scientific">Olivibacter jilunii</name>
    <dbReference type="NCBI Taxonomy" id="985016"/>
    <lineage>
        <taxon>Bacteria</taxon>
        <taxon>Pseudomonadati</taxon>
        <taxon>Bacteroidota</taxon>
        <taxon>Sphingobacteriia</taxon>
        <taxon>Sphingobacteriales</taxon>
        <taxon>Sphingobacteriaceae</taxon>
        <taxon>Olivibacter</taxon>
    </lineage>
</organism>
<gene>
    <name evidence="4" type="ORF">ACFS6J_26400</name>
</gene>
<keyword evidence="2" id="KW-0472">Membrane</keyword>
<name>A0ABW6B9T5_9SPHI</name>
<keyword evidence="5" id="KW-1185">Reference proteome</keyword>
<dbReference type="RefSeq" id="WP_377613336.1">
    <property type="nucleotide sequence ID" value="NZ_JBHUPA010000029.1"/>
</dbReference>
<dbReference type="PANTHER" id="PTHR43318">
    <property type="entry name" value="UDP-N-ACETYLGLUCOSAMINE 4,6-DEHYDRATASE"/>
    <property type="match status" value="1"/>
</dbReference>